<dbReference type="Gene3D" id="3.30.559.30">
    <property type="entry name" value="Nonribosomal peptide synthetase, condensation domain"/>
    <property type="match status" value="1"/>
</dbReference>
<reference evidence="2" key="1">
    <citation type="journal article" date="2020" name="Fungal Divers.">
        <title>Resolving the Mortierellaceae phylogeny through synthesis of multi-gene phylogenetics and phylogenomics.</title>
        <authorList>
            <person name="Vandepol N."/>
            <person name="Liber J."/>
            <person name="Desiro A."/>
            <person name="Na H."/>
            <person name="Kennedy M."/>
            <person name="Barry K."/>
            <person name="Grigoriev I.V."/>
            <person name="Miller A.N."/>
            <person name="O'Donnell K."/>
            <person name="Stajich J.E."/>
            <person name="Bonito G."/>
        </authorList>
    </citation>
    <scope>NUCLEOTIDE SEQUENCE</scope>
    <source>
        <strain evidence="2">MES-2147</strain>
    </source>
</reference>
<protein>
    <recommendedName>
        <fullName evidence="1">Condensation domain-containing protein</fullName>
    </recommendedName>
</protein>
<organism evidence="2 3">
    <name type="scientific">Modicella reniformis</name>
    <dbReference type="NCBI Taxonomy" id="1440133"/>
    <lineage>
        <taxon>Eukaryota</taxon>
        <taxon>Fungi</taxon>
        <taxon>Fungi incertae sedis</taxon>
        <taxon>Mucoromycota</taxon>
        <taxon>Mortierellomycotina</taxon>
        <taxon>Mortierellomycetes</taxon>
        <taxon>Mortierellales</taxon>
        <taxon>Mortierellaceae</taxon>
        <taxon>Modicella</taxon>
    </lineage>
</organism>
<dbReference type="Pfam" id="PF00668">
    <property type="entry name" value="Condensation"/>
    <property type="match status" value="1"/>
</dbReference>
<evidence type="ECO:0000259" key="1">
    <source>
        <dbReference type="Pfam" id="PF00668"/>
    </source>
</evidence>
<evidence type="ECO:0000313" key="3">
    <source>
        <dbReference type="Proteomes" id="UP000749646"/>
    </source>
</evidence>
<feature type="domain" description="Condensation" evidence="1">
    <location>
        <begin position="33"/>
        <end position="93"/>
    </location>
</feature>
<feature type="non-terminal residue" evidence="2">
    <location>
        <position position="104"/>
    </location>
</feature>
<gene>
    <name evidence="2" type="ORF">BGZ65_001183</name>
</gene>
<sequence>FELALECGKLEGAPETAKDMNKEECWSKLALEAGQDDITIGSPIANRNHQQIETLIGFFVNTLAVRIDLSEDSTVCQLLELVRNTALDAQAHQIRTFRSSKFSK</sequence>
<accession>A0A9P6J7P0</accession>
<dbReference type="InterPro" id="IPR001242">
    <property type="entry name" value="Condensation_dom"/>
</dbReference>
<dbReference type="SUPFAM" id="SSF52777">
    <property type="entry name" value="CoA-dependent acyltransferases"/>
    <property type="match status" value="1"/>
</dbReference>
<evidence type="ECO:0000313" key="2">
    <source>
        <dbReference type="EMBL" id="KAF9964301.1"/>
    </source>
</evidence>
<dbReference type="OrthoDB" id="2419245at2759"/>
<dbReference type="EMBL" id="JAAAHW010006178">
    <property type="protein sequence ID" value="KAF9964301.1"/>
    <property type="molecule type" value="Genomic_DNA"/>
</dbReference>
<feature type="non-terminal residue" evidence="2">
    <location>
        <position position="1"/>
    </location>
</feature>
<keyword evidence="3" id="KW-1185">Reference proteome</keyword>
<dbReference type="AlphaFoldDB" id="A0A9P6J7P0"/>
<comment type="caution">
    <text evidence="2">The sequence shown here is derived from an EMBL/GenBank/DDBJ whole genome shotgun (WGS) entry which is preliminary data.</text>
</comment>
<dbReference type="Proteomes" id="UP000749646">
    <property type="component" value="Unassembled WGS sequence"/>
</dbReference>
<name>A0A9P6J7P0_9FUNG</name>
<dbReference type="GO" id="GO:0003824">
    <property type="term" value="F:catalytic activity"/>
    <property type="evidence" value="ECO:0007669"/>
    <property type="project" value="InterPro"/>
</dbReference>
<proteinExistence type="predicted"/>